<name>A0AAE1VJE0_9SOLA</name>
<accession>A0AAE1VJE0</accession>
<protein>
    <submittedName>
        <fullName evidence="2">Uncharacterized protein</fullName>
    </submittedName>
</protein>
<keyword evidence="1" id="KW-0812">Transmembrane</keyword>
<evidence type="ECO:0000313" key="2">
    <source>
        <dbReference type="EMBL" id="KAK4363234.1"/>
    </source>
</evidence>
<gene>
    <name evidence="2" type="ORF">RND71_018475</name>
</gene>
<evidence type="ECO:0000256" key="1">
    <source>
        <dbReference type="SAM" id="Phobius"/>
    </source>
</evidence>
<organism evidence="2 3">
    <name type="scientific">Anisodus tanguticus</name>
    <dbReference type="NCBI Taxonomy" id="243964"/>
    <lineage>
        <taxon>Eukaryota</taxon>
        <taxon>Viridiplantae</taxon>
        <taxon>Streptophyta</taxon>
        <taxon>Embryophyta</taxon>
        <taxon>Tracheophyta</taxon>
        <taxon>Spermatophyta</taxon>
        <taxon>Magnoliopsida</taxon>
        <taxon>eudicotyledons</taxon>
        <taxon>Gunneridae</taxon>
        <taxon>Pentapetalae</taxon>
        <taxon>asterids</taxon>
        <taxon>lamiids</taxon>
        <taxon>Solanales</taxon>
        <taxon>Solanaceae</taxon>
        <taxon>Solanoideae</taxon>
        <taxon>Hyoscyameae</taxon>
        <taxon>Anisodus</taxon>
    </lineage>
</organism>
<proteinExistence type="predicted"/>
<sequence length="97" mass="10937">MDWDTADVLEYMETWSINMYSHTKNKLDEGYETLPESEGHEYHDHNNMECTFGKKKQGKRRRVGGRELVVAVGEVTGFVGSGVWGVAASILGERKEG</sequence>
<feature type="transmembrane region" description="Helical" evidence="1">
    <location>
        <begin position="68"/>
        <end position="91"/>
    </location>
</feature>
<comment type="caution">
    <text evidence="2">The sequence shown here is derived from an EMBL/GenBank/DDBJ whole genome shotgun (WGS) entry which is preliminary data.</text>
</comment>
<reference evidence="2" key="1">
    <citation type="submission" date="2023-12" db="EMBL/GenBank/DDBJ databases">
        <title>Genome assembly of Anisodus tanguticus.</title>
        <authorList>
            <person name="Wang Y.-J."/>
        </authorList>
    </citation>
    <scope>NUCLEOTIDE SEQUENCE</scope>
    <source>
        <strain evidence="2">KB-2021</strain>
        <tissue evidence="2">Leaf</tissue>
    </source>
</reference>
<evidence type="ECO:0000313" key="3">
    <source>
        <dbReference type="Proteomes" id="UP001291623"/>
    </source>
</evidence>
<dbReference type="Proteomes" id="UP001291623">
    <property type="component" value="Unassembled WGS sequence"/>
</dbReference>
<dbReference type="AlphaFoldDB" id="A0AAE1VJE0"/>
<keyword evidence="3" id="KW-1185">Reference proteome</keyword>
<keyword evidence="1" id="KW-0472">Membrane</keyword>
<keyword evidence="1" id="KW-1133">Transmembrane helix</keyword>
<dbReference type="EMBL" id="JAVYJV010000009">
    <property type="protein sequence ID" value="KAK4363234.1"/>
    <property type="molecule type" value="Genomic_DNA"/>
</dbReference>